<dbReference type="HOGENOM" id="CLU_3014475_0_0_1"/>
<dbReference type="InParanoid" id="A0A067PE47"/>
<sequence length="56" mass="6198">MTFPPTGTLLSPQSLTLADTEAMVSVHRRRDAPVALTWDLWEHLGGGIQHNDVEQT</sequence>
<dbReference type="AlphaFoldDB" id="A0A067PE47"/>
<accession>A0A067PE47</accession>
<gene>
    <name evidence="1" type="ORF">JAAARDRAFT_40474</name>
</gene>
<dbReference type="EMBL" id="KL197742">
    <property type="protein sequence ID" value="KDQ52110.1"/>
    <property type="molecule type" value="Genomic_DNA"/>
</dbReference>
<reference evidence="2" key="1">
    <citation type="journal article" date="2014" name="Proc. Natl. Acad. Sci. U.S.A.">
        <title>Extensive sampling of basidiomycete genomes demonstrates inadequacy of the white-rot/brown-rot paradigm for wood decay fungi.</title>
        <authorList>
            <person name="Riley R."/>
            <person name="Salamov A.A."/>
            <person name="Brown D.W."/>
            <person name="Nagy L.G."/>
            <person name="Floudas D."/>
            <person name="Held B.W."/>
            <person name="Levasseur A."/>
            <person name="Lombard V."/>
            <person name="Morin E."/>
            <person name="Otillar R."/>
            <person name="Lindquist E.A."/>
            <person name="Sun H."/>
            <person name="LaButti K.M."/>
            <person name="Schmutz J."/>
            <person name="Jabbour D."/>
            <person name="Luo H."/>
            <person name="Baker S.E."/>
            <person name="Pisabarro A.G."/>
            <person name="Walton J.D."/>
            <person name="Blanchette R.A."/>
            <person name="Henrissat B."/>
            <person name="Martin F."/>
            <person name="Cullen D."/>
            <person name="Hibbett D.S."/>
            <person name="Grigoriev I.V."/>
        </authorList>
    </citation>
    <scope>NUCLEOTIDE SEQUENCE [LARGE SCALE GENOMIC DNA]</scope>
    <source>
        <strain evidence="2">MUCL 33604</strain>
    </source>
</reference>
<proteinExistence type="predicted"/>
<evidence type="ECO:0000313" key="2">
    <source>
        <dbReference type="Proteomes" id="UP000027265"/>
    </source>
</evidence>
<evidence type="ECO:0000313" key="1">
    <source>
        <dbReference type="EMBL" id="KDQ52110.1"/>
    </source>
</evidence>
<protein>
    <submittedName>
        <fullName evidence="1">Uncharacterized protein</fullName>
    </submittedName>
</protein>
<organism evidence="1 2">
    <name type="scientific">Jaapia argillacea MUCL 33604</name>
    <dbReference type="NCBI Taxonomy" id="933084"/>
    <lineage>
        <taxon>Eukaryota</taxon>
        <taxon>Fungi</taxon>
        <taxon>Dikarya</taxon>
        <taxon>Basidiomycota</taxon>
        <taxon>Agaricomycotina</taxon>
        <taxon>Agaricomycetes</taxon>
        <taxon>Agaricomycetidae</taxon>
        <taxon>Jaapiales</taxon>
        <taxon>Jaapiaceae</taxon>
        <taxon>Jaapia</taxon>
    </lineage>
</organism>
<keyword evidence="2" id="KW-1185">Reference proteome</keyword>
<dbReference type="Proteomes" id="UP000027265">
    <property type="component" value="Unassembled WGS sequence"/>
</dbReference>
<name>A0A067PE47_9AGAM</name>